<evidence type="ECO:0000259" key="1">
    <source>
        <dbReference type="Pfam" id="PF00248"/>
    </source>
</evidence>
<sequence>MRATEPVTLGRTDLVVTRLGLGLAPIGGLYEPVGDTRAVATVDRAWQRGLRLFDTAPLYGYGLSERRAGAALARRPRDGYVLSTKIGRLLEPDGPDTDDVWAEVADGVAPRFDFSYPAVRASLSASLERLGLDRVDVLHIHDPDNHFDAALTGAYRALADLREAGVIGAVGAGMNQAPMLARFAREADAPGFDCFLLAGRYTLLDQSGLNELLPLCAKRGIAVLAGGVYNSGLLADPQPGATYNYAPAPAPVLAKALAIREVCDRHGVPLPAAAIQFPLGHPAVTSVVIGARSPEEVDENIALFEYPIPAALWADLTSEGLLPDHVPTPE</sequence>
<feature type="domain" description="NADP-dependent oxidoreductase" evidence="1">
    <location>
        <begin position="18"/>
        <end position="317"/>
    </location>
</feature>
<dbReference type="CDD" id="cd19152">
    <property type="entry name" value="AKR_AKR15A"/>
    <property type="match status" value="1"/>
</dbReference>
<dbReference type="InterPro" id="IPR020471">
    <property type="entry name" value="AKR"/>
</dbReference>
<dbReference type="RefSeq" id="WP_168115718.1">
    <property type="nucleotide sequence ID" value="NZ_BOON01000024.1"/>
</dbReference>
<dbReference type="AlphaFoldDB" id="A0A8J3TAM5"/>
<dbReference type="InterPro" id="IPR036812">
    <property type="entry name" value="NAD(P)_OxRdtase_dom_sf"/>
</dbReference>
<organism evidence="2 3">
    <name type="scientific">Planosporangium mesophilum</name>
    <dbReference type="NCBI Taxonomy" id="689768"/>
    <lineage>
        <taxon>Bacteria</taxon>
        <taxon>Bacillati</taxon>
        <taxon>Actinomycetota</taxon>
        <taxon>Actinomycetes</taxon>
        <taxon>Micromonosporales</taxon>
        <taxon>Micromonosporaceae</taxon>
        <taxon>Planosporangium</taxon>
    </lineage>
</organism>
<dbReference type="GO" id="GO:0016491">
    <property type="term" value="F:oxidoreductase activity"/>
    <property type="evidence" value="ECO:0007669"/>
    <property type="project" value="InterPro"/>
</dbReference>
<dbReference type="PANTHER" id="PTHR42686">
    <property type="entry name" value="GH17980P-RELATED"/>
    <property type="match status" value="1"/>
</dbReference>
<dbReference type="Proteomes" id="UP000599074">
    <property type="component" value="Unassembled WGS sequence"/>
</dbReference>
<dbReference type="EMBL" id="BOON01000024">
    <property type="protein sequence ID" value="GII23098.1"/>
    <property type="molecule type" value="Genomic_DNA"/>
</dbReference>
<evidence type="ECO:0000313" key="2">
    <source>
        <dbReference type="EMBL" id="GII23098.1"/>
    </source>
</evidence>
<protein>
    <submittedName>
        <fullName evidence="2">Oxidoreductase</fullName>
    </submittedName>
</protein>
<dbReference type="InterPro" id="IPR023210">
    <property type="entry name" value="NADP_OxRdtase_dom"/>
</dbReference>
<dbReference type="PANTHER" id="PTHR42686:SF1">
    <property type="entry name" value="GH17980P-RELATED"/>
    <property type="match status" value="1"/>
</dbReference>
<dbReference type="GO" id="GO:0005829">
    <property type="term" value="C:cytosol"/>
    <property type="evidence" value="ECO:0007669"/>
    <property type="project" value="TreeGrafter"/>
</dbReference>
<dbReference type="Pfam" id="PF00248">
    <property type="entry name" value="Aldo_ket_red"/>
    <property type="match status" value="1"/>
</dbReference>
<name>A0A8J3TAM5_9ACTN</name>
<gene>
    <name evidence="2" type="ORF">Pme01_26950</name>
</gene>
<keyword evidence="3" id="KW-1185">Reference proteome</keyword>
<dbReference type="SUPFAM" id="SSF51430">
    <property type="entry name" value="NAD(P)-linked oxidoreductase"/>
    <property type="match status" value="1"/>
</dbReference>
<dbReference type="Gene3D" id="3.20.20.100">
    <property type="entry name" value="NADP-dependent oxidoreductase domain"/>
    <property type="match status" value="1"/>
</dbReference>
<reference evidence="2" key="1">
    <citation type="submission" date="2021-01" db="EMBL/GenBank/DDBJ databases">
        <title>Whole genome shotgun sequence of Planosporangium mesophilum NBRC 109066.</title>
        <authorList>
            <person name="Komaki H."/>
            <person name="Tamura T."/>
        </authorList>
    </citation>
    <scope>NUCLEOTIDE SEQUENCE</scope>
    <source>
        <strain evidence="2">NBRC 109066</strain>
    </source>
</reference>
<proteinExistence type="predicted"/>
<comment type="caution">
    <text evidence="2">The sequence shown here is derived from an EMBL/GenBank/DDBJ whole genome shotgun (WGS) entry which is preliminary data.</text>
</comment>
<accession>A0A8J3TAM5</accession>
<evidence type="ECO:0000313" key="3">
    <source>
        <dbReference type="Proteomes" id="UP000599074"/>
    </source>
</evidence>